<accession>A0A8H6BU52</accession>
<dbReference type="InterPro" id="IPR011012">
    <property type="entry name" value="Longin-like_dom_sf"/>
</dbReference>
<reference evidence="10 11" key="1">
    <citation type="submission" date="2020-03" db="EMBL/GenBank/DDBJ databases">
        <title>FDA dAtabase for Regulatory Grade micrObial Sequences (FDA-ARGOS): Supporting development and validation of Infectious Disease Dx tests.</title>
        <authorList>
            <person name="Campos J."/>
            <person name="Goldberg B."/>
            <person name="Tallon L."/>
            <person name="Sadzewicz L."/>
            <person name="Vavikolanu K."/>
            <person name="Mehta A."/>
            <person name="Aluvathingal J."/>
            <person name="Nadendla S."/>
            <person name="Nandy P."/>
            <person name="Geyer C."/>
            <person name="Yan Y."/>
            <person name="Sichtig H."/>
        </authorList>
    </citation>
    <scope>NUCLEOTIDE SEQUENCE [LARGE SCALE GENOMIC DNA]</scope>
    <source>
        <strain evidence="10 11">FDAARGOS_656</strain>
    </source>
</reference>
<dbReference type="GO" id="GO:0006886">
    <property type="term" value="P:intracellular protein transport"/>
    <property type="evidence" value="ECO:0007669"/>
    <property type="project" value="UniProtKB-UniRule"/>
</dbReference>
<keyword evidence="4" id="KW-0472">Membrane</keyword>
<proteinExistence type="inferred from homology"/>
<dbReference type="PANTHER" id="PTHR10529">
    <property type="entry name" value="AP COMPLEX SUBUNIT MU"/>
    <property type="match status" value="1"/>
</dbReference>
<dbReference type="InterPro" id="IPR001392">
    <property type="entry name" value="Clathrin_mu"/>
</dbReference>
<dbReference type="InterPro" id="IPR043532">
    <property type="entry name" value="AP2_Mu_N"/>
</dbReference>
<comment type="similarity">
    <text evidence="7">Belongs to the adaptor complexes medium subunit family.</text>
</comment>
<dbReference type="InterPro" id="IPR050431">
    <property type="entry name" value="Adaptor_comp_med_subunit"/>
</dbReference>
<protein>
    <submittedName>
        <fullName evidence="10">Adaptor complexes medium subunit family protein</fullName>
    </submittedName>
</protein>
<dbReference type="PIRSF" id="PIRSF005992">
    <property type="entry name" value="Clathrin_mu"/>
    <property type="match status" value="1"/>
</dbReference>
<dbReference type="AlphaFoldDB" id="A0A8H6BU52"/>
<dbReference type="PRINTS" id="PR00314">
    <property type="entry name" value="CLATHRINADPT"/>
</dbReference>
<keyword evidence="1 7" id="KW-0813">Transport</keyword>
<dbReference type="EMBL" id="JABWAD010000060">
    <property type="protein sequence ID" value="KAF6063744.1"/>
    <property type="molecule type" value="Genomic_DNA"/>
</dbReference>
<gene>
    <name evidence="10" type="ORF">FOB64_005364</name>
</gene>
<dbReference type="GO" id="GO:0006897">
    <property type="term" value="P:endocytosis"/>
    <property type="evidence" value="ECO:0007669"/>
    <property type="project" value="UniProtKB-KW"/>
</dbReference>
<dbReference type="Gene3D" id="3.30.450.60">
    <property type="match status" value="1"/>
</dbReference>
<evidence type="ECO:0000313" key="10">
    <source>
        <dbReference type="EMBL" id="KAF6063744.1"/>
    </source>
</evidence>
<dbReference type="CDD" id="cd09251">
    <property type="entry name" value="AP-2_Mu2_Cterm"/>
    <property type="match status" value="1"/>
</dbReference>
<evidence type="ECO:0000259" key="9">
    <source>
        <dbReference type="PROSITE" id="PS51072"/>
    </source>
</evidence>
<evidence type="ECO:0000256" key="4">
    <source>
        <dbReference type="ARBA" id="ARBA00023136"/>
    </source>
</evidence>
<dbReference type="SMR" id="A0A8H6BU52"/>
<feature type="region of interest" description="Disordered" evidence="8">
    <location>
        <begin position="173"/>
        <end position="198"/>
    </location>
</feature>
<comment type="subcellular location">
    <subcellularLocation>
        <location evidence="6">Membrane</location>
        <location evidence="6">Coated pit</location>
    </subcellularLocation>
</comment>
<evidence type="ECO:0000256" key="5">
    <source>
        <dbReference type="ARBA" id="ARBA00023176"/>
    </source>
</evidence>
<dbReference type="Gene3D" id="2.60.40.1170">
    <property type="entry name" value="Mu homology domain, subdomain B"/>
    <property type="match status" value="2"/>
</dbReference>
<dbReference type="FunFam" id="3.30.450.60:FF:000002">
    <property type="entry name" value="AP-2 complex subunit mu, putative"/>
    <property type="match status" value="1"/>
</dbReference>
<keyword evidence="3 7" id="KW-0653">Protein transport</keyword>
<evidence type="ECO:0000256" key="7">
    <source>
        <dbReference type="PIRNR" id="PIRNR005992"/>
    </source>
</evidence>
<feature type="compositionally biased region" description="Low complexity" evidence="8">
    <location>
        <begin position="174"/>
        <end position="193"/>
    </location>
</feature>
<dbReference type="InterPro" id="IPR028565">
    <property type="entry name" value="MHD"/>
</dbReference>
<name>A0A8H6BU52_CANAX</name>
<dbReference type="SUPFAM" id="SSF49447">
    <property type="entry name" value="Second domain of Mu2 adaptin subunit (ap50) of ap2 adaptor"/>
    <property type="match status" value="1"/>
</dbReference>
<evidence type="ECO:0000256" key="8">
    <source>
        <dbReference type="SAM" id="MobiDB-lite"/>
    </source>
</evidence>
<evidence type="ECO:0000313" key="11">
    <source>
        <dbReference type="Proteomes" id="UP000536275"/>
    </source>
</evidence>
<dbReference type="CDD" id="cd14836">
    <property type="entry name" value="AP2_Mu_N"/>
    <property type="match status" value="1"/>
</dbReference>
<organism evidence="10 11">
    <name type="scientific">Candida albicans</name>
    <name type="common">Yeast</name>
    <dbReference type="NCBI Taxonomy" id="5476"/>
    <lineage>
        <taxon>Eukaryota</taxon>
        <taxon>Fungi</taxon>
        <taxon>Dikarya</taxon>
        <taxon>Ascomycota</taxon>
        <taxon>Saccharomycotina</taxon>
        <taxon>Pichiomycetes</taxon>
        <taxon>Debaryomycetaceae</taxon>
        <taxon>Candida/Lodderomyces clade</taxon>
        <taxon>Candida</taxon>
    </lineage>
</organism>
<dbReference type="InterPro" id="IPR043512">
    <property type="entry name" value="Mu2_C"/>
</dbReference>
<dbReference type="Proteomes" id="UP000536275">
    <property type="component" value="Unassembled WGS sequence"/>
</dbReference>
<feature type="domain" description="MHD" evidence="9">
    <location>
        <begin position="214"/>
        <end position="469"/>
    </location>
</feature>
<evidence type="ECO:0000256" key="3">
    <source>
        <dbReference type="ARBA" id="ARBA00022927"/>
    </source>
</evidence>
<evidence type="ECO:0000256" key="6">
    <source>
        <dbReference type="ARBA" id="ARBA00037878"/>
    </source>
</evidence>
<dbReference type="SUPFAM" id="SSF64356">
    <property type="entry name" value="SNARE-like"/>
    <property type="match status" value="1"/>
</dbReference>
<dbReference type="Pfam" id="PF00928">
    <property type="entry name" value="Adap_comp_sub"/>
    <property type="match status" value="1"/>
</dbReference>
<dbReference type="GO" id="GO:0030122">
    <property type="term" value="C:AP-2 adaptor complex"/>
    <property type="evidence" value="ECO:0007669"/>
    <property type="project" value="EnsemblFungi"/>
</dbReference>
<evidence type="ECO:0000256" key="1">
    <source>
        <dbReference type="ARBA" id="ARBA00022448"/>
    </source>
</evidence>
<dbReference type="InterPro" id="IPR036168">
    <property type="entry name" value="AP2_Mu_C_sf"/>
</dbReference>
<dbReference type="PROSITE" id="PS51072">
    <property type="entry name" value="MHD"/>
    <property type="match status" value="1"/>
</dbReference>
<keyword evidence="2" id="KW-0254">Endocytosis</keyword>
<comment type="caution">
    <text evidence="10">The sequence shown here is derived from an EMBL/GenBank/DDBJ whole genome shotgun (WGS) entry which is preliminary data.</text>
</comment>
<sequence length="470" mass="53805">MITAIFIYDSKGDILISKLYKDGIKRNISDVFRIQVISQTSTNRAKEYRSPVLTLGSTSFIYIKSGKIWITAVTRSNQDCSLIMEFLYKLEALLRTVLGRDKKKQLMELTDNYIINNFALCYEILSEVCEFGFPINLDLNYLKKYIDDINVDDSIFKIAPLKRRSTINPLLGKSITSGNTNTTSNNNNSSNSSLKRSSAEENITWRSSGIKYRRNEIFLNVTERVNVLMNSQSDVLNAYVDGSIQMKTHLSGMPLCRFGFNDNTILLSNDEPRDGAVTLEDSKFHQCVQLNVFETERAIQFVPPDGEFQLMSYNCNSNINVPFKVYPQVQEIGRSKLMYKIRIKSFFPEKLPATNVSLKIPTPRGGTILSNLSSSIGKTKFHPEDNSISWKCNKFFGEQEHVLTAEIEVNSSSDELLYWTRPPIKLDFFLDMFSSSGLTVKFLRVQEKNNYRTVKWVKYGTQSGSYEIRY</sequence>
<evidence type="ECO:0000256" key="2">
    <source>
        <dbReference type="ARBA" id="ARBA00022583"/>
    </source>
</evidence>
<keyword evidence="5" id="KW-0168">Coated pit</keyword>